<evidence type="ECO:0000313" key="6">
    <source>
        <dbReference type="Proteomes" id="UP000076964"/>
    </source>
</evidence>
<organism evidence="5 6">
    <name type="scientific">Thermodesulfatator autotrophicus</name>
    <dbReference type="NCBI Taxonomy" id="1795632"/>
    <lineage>
        <taxon>Bacteria</taxon>
        <taxon>Pseudomonadati</taxon>
        <taxon>Thermodesulfobacteriota</taxon>
        <taxon>Thermodesulfobacteria</taxon>
        <taxon>Thermodesulfobacteriales</taxon>
        <taxon>Thermodesulfatatoraceae</taxon>
        <taxon>Thermodesulfatator</taxon>
    </lineage>
</organism>
<gene>
    <name evidence="5" type="ORF">TH606_10795</name>
</gene>
<proteinExistence type="inferred from homology"/>
<protein>
    <recommendedName>
        <fullName evidence="4">AAA+ ATPase domain-containing protein</fullName>
    </recommendedName>
</protein>
<dbReference type="OrthoDB" id="9809379at2"/>
<dbReference type="AlphaFoldDB" id="A0A177E5K9"/>
<keyword evidence="2" id="KW-0547">Nucleotide-binding</keyword>
<dbReference type="CDD" id="cd19481">
    <property type="entry name" value="RecA-like_protease"/>
    <property type="match status" value="1"/>
</dbReference>
<evidence type="ECO:0000259" key="4">
    <source>
        <dbReference type="SMART" id="SM00382"/>
    </source>
</evidence>
<dbReference type="Pfam" id="PF00004">
    <property type="entry name" value="AAA"/>
    <property type="match status" value="2"/>
</dbReference>
<dbReference type="GO" id="GO:0016887">
    <property type="term" value="F:ATP hydrolysis activity"/>
    <property type="evidence" value="ECO:0007669"/>
    <property type="project" value="InterPro"/>
</dbReference>
<evidence type="ECO:0000256" key="3">
    <source>
        <dbReference type="ARBA" id="ARBA00022840"/>
    </source>
</evidence>
<dbReference type="InterPro" id="IPR050221">
    <property type="entry name" value="26S_Proteasome_ATPase"/>
</dbReference>
<keyword evidence="3" id="KW-0067">ATP-binding</keyword>
<comment type="caution">
    <text evidence="5">The sequence shown here is derived from an EMBL/GenBank/DDBJ whole genome shotgun (WGS) entry which is preliminary data.</text>
</comment>
<dbReference type="Proteomes" id="UP000076964">
    <property type="component" value="Unassembled WGS sequence"/>
</dbReference>
<dbReference type="Gene3D" id="3.40.50.300">
    <property type="entry name" value="P-loop containing nucleotide triphosphate hydrolases"/>
    <property type="match status" value="2"/>
</dbReference>
<evidence type="ECO:0000256" key="2">
    <source>
        <dbReference type="ARBA" id="ARBA00022741"/>
    </source>
</evidence>
<reference evidence="5 6" key="1">
    <citation type="submission" date="2016-02" db="EMBL/GenBank/DDBJ databases">
        <title>Draft genome sequence of Thermodesulfatator sp. S606.</title>
        <authorList>
            <person name="Lai Q."/>
            <person name="Cao J."/>
            <person name="Dupont S."/>
            <person name="Shao Z."/>
            <person name="Jebbar M."/>
            <person name="Alain K."/>
        </authorList>
    </citation>
    <scope>NUCLEOTIDE SEQUENCE [LARGE SCALE GENOMIC DNA]</scope>
    <source>
        <strain evidence="5 6">S606</strain>
    </source>
</reference>
<feature type="domain" description="AAA+ ATPase" evidence="4">
    <location>
        <begin position="238"/>
        <end position="376"/>
    </location>
</feature>
<dbReference type="STRING" id="1795632.TH606_10795"/>
<evidence type="ECO:0000313" key="5">
    <source>
        <dbReference type="EMBL" id="OAG26730.1"/>
    </source>
</evidence>
<dbReference type="PANTHER" id="PTHR23073">
    <property type="entry name" value="26S PROTEASOME REGULATORY SUBUNIT"/>
    <property type="match status" value="1"/>
</dbReference>
<keyword evidence="6" id="KW-1185">Reference proteome</keyword>
<dbReference type="GO" id="GO:0005524">
    <property type="term" value="F:ATP binding"/>
    <property type="evidence" value="ECO:0007669"/>
    <property type="project" value="UniProtKB-KW"/>
</dbReference>
<accession>A0A177E5K9</accession>
<comment type="similarity">
    <text evidence="1">Belongs to the AAA ATPase family.</text>
</comment>
<feature type="domain" description="AAA+ ATPase" evidence="4">
    <location>
        <begin position="476"/>
        <end position="605"/>
    </location>
</feature>
<dbReference type="EMBL" id="LSFI01000080">
    <property type="protein sequence ID" value="OAG26730.1"/>
    <property type="molecule type" value="Genomic_DNA"/>
</dbReference>
<sequence length="686" mass="79289">MILYWSAKVILNFPEILNLDIDSYYCTEKNIKFLKATFGKRSSSIFESEKNGNDTSIINKPNLLNLIKRNFPDFRKKAWQIEPNFLKNLNAIQKIFGLNELEKQFLAFVLTVRTSYLFNSFLGCLGDLDMSDCIEVFSVIFDSEKQEISKLLSYESTLFKTGLIKICRHDSSEIGEKFGTIEGLADQFFLFHKNPEDMFKSYIKKSAPATLSPEDFSYLEEFHLITTYLKAVLERQERGANILFYGPPGTGKTELARLVARESRAILYEVGFCTKEGKPFGEDERFSAYRLAQFLLERRDRVVLLFDEVDDILNSSSRPMSFFYADRRGDALSKAWLNHLIEENVVPTIWICNRINHIDQAYLRRFDVVVHLDYLPRTARLRVLKKHLDNLPVSDDWLRKAAELPHLSPAVIAKAAKVLRYVKKKVLESLITSYLKVMGVSEIFILRKETGLPFLPEALHIKPEAKLLFEAVSRIGKGRFLFYGPPGTGKTELARQIAKHLDRELVLKRASDLISPYVGETEINIARMFKEARKDKVVLFLDEADSFLQARKEAHYFWEVTMVNELLTQMETFEGLFICATNFIDRLDEGVMRRFDLKVKFDYLRPDQSWKLFVALLGNKAKEKHHEKLSRLRLTPGNFATVYRKLKLFSDSLKPEDFLEALKEEALFNPKSFKKGGIGFISDTRA</sequence>
<name>A0A177E5K9_9BACT</name>
<dbReference type="InterPro" id="IPR003593">
    <property type="entry name" value="AAA+_ATPase"/>
</dbReference>
<dbReference type="InterPro" id="IPR027417">
    <property type="entry name" value="P-loop_NTPase"/>
</dbReference>
<evidence type="ECO:0000256" key="1">
    <source>
        <dbReference type="ARBA" id="ARBA00006914"/>
    </source>
</evidence>
<dbReference type="SMART" id="SM00382">
    <property type="entry name" value="AAA"/>
    <property type="match status" value="2"/>
</dbReference>
<dbReference type="RefSeq" id="WP_068543950.1">
    <property type="nucleotide sequence ID" value="NZ_LSFI01000080.1"/>
</dbReference>
<dbReference type="InterPro" id="IPR003959">
    <property type="entry name" value="ATPase_AAA_core"/>
</dbReference>
<dbReference type="SUPFAM" id="SSF52540">
    <property type="entry name" value="P-loop containing nucleoside triphosphate hydrolases"/>
    <property type="match status" value="2"/>
</dbReference>